<evidence type="ECO:0000256" key="8">
    <source>
        <dbReference type="ARBA" id="ARBA00023310"/>
    </source>
</evidence>
<feature type="region of interest" description="Disordered" evidence="9">
    <location>
        <begin position="174"/>
        <end position="222"/>
    </location>
</feature>
<keyword evidence="7" id="KW-0139">CF(1)</keyword>
<dbReference type="SUPFAM" id="SSF52943">
    <property type="entry name" value="ATP synthase (F1-ATPase), gamma subunit"/>
    <property type="match status" value="1"/>
</dbReference>
<dbReference type="PANTHER" id="PTHR11693">
    <property type="entry name" value="ATP SYNTHASE GAMMA CHAIN"/>
    <property type="match status" value="1"/>
</dbReference>
<dbReference type="GO" id="GO:0009535">
    <property type="term" value="C:chloroplast thylakoid membrane"/>
    <property type="evidence" value="ECO:0007669"/>
    <property type="project" value="TreeGrafter"/>
</dbReference>
<keyword evidence="8" id="KW-0066">ATP synthesis</keyword>
<feature type="compositionally biased region" description="Polar residues" evidence="9">
    <location>
        <begin position="199"/>
        <end position="210"/>
    </location>
</feature>
<accession>A0A314KR05</accession>
<protein>
    <submittedName>
        <fullName evidence="10">Atp synthase gamma chain 2, chloroplastic</fullName>
    </submittedName>
</protein>
<dbReference type="PRINTS" id="PR00126">
    <property type="entry name" value="ATPASEGAMMA"/>
</dbReference>
<gene>
    <name evidence="10" type="primary">ATPC2</name>
    <name evidence="10" type="ORF">A4A49_41773</name>
</gene>
<keyword evidence="6" id="KW-0472">Membrane</keyword>
<dbReference type="STRING" id="49451.A0A314KR05"/>
<keyword evidence="3" id="KW-0813">Transport</keyword>
<dbReference type="GO" id="GO:0045259">
    <property type="term" value="C:proton-transporting ATP synthase complex"/>
    <property type="evidence" value="ECO:0007669"/>
    <property type="project" value="UniProtKB-KW"/>
</dbReference>
<organism evidence="10 11">
    <name type="scientific">Nicotiana attenuata</name>
    <name type="common">Coyote tobacco</name>
    <dbReference type="NCBI Taxonomy" id="49451"/>
    <lineage>
        <taxon>Eukaryota</taxon>
        <taxon>Viridiplantae</taxon>
        <taxon>Streptophyta</taxon>
        <taxon>Embryophyta</taxon>
        <taxon>Tracheophyta</taxon>
        <taxon>Spermatophyta</taxon>
        <taxon>Magnoliopsida</taxon>
        <taxon>eudicotyledons</taxon>
        <taxon>Gunneridae</taxon>
        <taxon>Pentapetalae</taxon>
        <taxon>asterids</taxon>
        <taxon>lamiids</taxon>
        <taxon>Solanales</taxon>
        <taxon>Solanaceae</taxon>
        <taxon>Nicotianoideae</taxon>
        <taxon>Nicotianeae</taxon>
        <taxon>Nicotiana</taxon>
    </lineage>
</organism>
<name>A0A314KR05_NICAT</name>
<evidence type="ECO:0000256" key="2">
    <source>
        <dbReference type="ARBA" id="ARBA00007681"/>
    </source>
</evidence>
<comment type="subcellular location">
    <subcellularLocation>
        <location evidence="1">Membrane</location>
        <topology evidence="1">Peripheral membrane protein</topology>
    </subcellularLocation>
</comment>
<dbReference type="PANTHER" id="PTHR11693:SF29">
    <property type="entry name" value="ATP SYNTHASE GAMMA CHAIN, CHLOROPLASTIC-LIKE"/>
    <property type="match status" value="1"/>
</dbReference>
<feature type="region of interest" description="Disordered" evidence="9">
    <location>
        <begin position="235"/>
        <end position="259"/>
    </location>
</feature>
<proteinExistence type="inferred from homology"/>
<evidence type="ECO:0000256" key="7">
    <source>
        <dbReference type="ARBA" id="ARBA00023196"/>
    </source>
</evidence>
<reference evidence="10" key="1">
    <citation type="submission" date="2016-11" db="EMBL/GenBank/DDBJ databases">
        <title>The genome of Nicotiana attenuata.</title>
        <authorList>
            <person name="Xu S."/>
            <person name="Brockmoeller T."/>
            <person name="Gaquerel E."/>
            <person name="Navarro A."/>
            <person name="Kuhl H."/>
            <person name="Gase K."/>
            <person name="Ling Z."/>
            <person name="Zhou W."/>
            <person name="Kreitzer C."/>
            <person name="Stanke M."/>
            <person name="Tang H."/>
            <person name="Lyons E."/>
            <person name="Pandey P."/>
            <person name="Pandey S.P."/>
            <person name="Timmermann B."/>
            <person name="Baldwin I.T."/>
        </authorList>
    </citation>
    <scope>NUCLEOTIDE SEQUENCE [LARGE SCALE GENOMIC DNA]</scope>
    <source>
        <strain evidence="10">UT</strain>
    </source>
</reference>
<evidence type="ECO:0000256" key="3">
    <source>
        <dbReference type="ARBA" id="ARBA00022448"/>
    </source>
</evidence>
<keyword evidence="11" id="KW-1185">Reference proteome</keyword>
<evidence type="ECO:0000256" key="5">
    <source>
        <dbReference type="ARBA" id="ARBA00023065"/>
    </source>
</evidence>
<dbReference type="Gramene" id="OIT31605">
    <property type="protein sequence ID" value="OIT31605"/>
    <property type="gene ID" value="A4A49_41773"/>
</dbReference>
<dbReference type="AlphaFoldDB" id="A0A314KR05"/>
<dbReference type="Gene3D" id="3.40.1380.10">
    <property type="match status" value="1"/>
</dbReference>
<dbReference type="EMBL" id="MJEQ01001237">
    <property type="protein sequence ID" value="OIT31605.1"/>
    <property type="molecule type" value="Genomic_DNA"/>
</dbReference>
<comment type="similarity">
    <text evidence="2">Belongs to the ATPase gamma chain family.</text>
</comment>
<evidence type="ECO:0000313" key="10">
    <source>
        <dbReference type="EMBL" id="OIT31605.1"/>
    </source>
</evidence>
<sequence length="259" mass="28542">MIVERDHLRVKRESELRNLDFEQHPAQILDAFMPLYLNSQILRAVEESFASDLAARMNAISNATDNAVDLKRNLLIAYNRERQAEITAEILEIVAGADTLYIATLNLLVLDARVVGSSRVFLYPHDAAANESKKTAPAAVDGLSSVSQHSSGYQPTWGGVPCRVSMADIVKMAKPQSKVPSVPNHRSTDEEWPLIDQPSVASQPSISEPPTDSELHPDPVNISYDRINHQTEIDEVQGIDDSTAKNLGSPPSIKLQERV</sequence>
<dbReference type="Gene3D" id="1.10.287.80">
    <property type="entry name" value="ATP synthase, gamma subunit, helix hairpin domain"/>
    <property type="match status" value="1"/>
</dbReference>
<dbReference type="Pfam" id="PF00231">
    <property type="entry name" value="ATP-synt"/>
    <property type="match status" value="1"/>
</dbReference>
<evidence type="ECO:0000313" key="11">
    <source>
        <dbReference type="Proteomes" id="UP000187609"/>
    </source>
</evidence>
<evidence type="ECO:0000256" key="1">
    <source>
        <dbReference type="ARBA" id="ARBA00004170"/>
    </source>
</evidence>
<dbReference type="Proteomes" id="UP000187609">
    <property type="component" value="Unassembled WGS sequence"/>
</dbReference>
<comment type="caution">
    <text evidence="10">The sequence shown here is derived from an EMBL/GenBank/DDBJ whole genome shotgun (WGS) entry which is preliminary data.</text>
</comment>
<evidence type="ECO:0000256" key="6">
    <source>
        <dbReference type="ARBA" id="ARBA00023136"/>
    </source>
</evidence>
<evidence type="ECO:0000256" key="4">
    <source>
        <dbReference type="ARBA" id="ARBA00022781"/>
    </source>
</evidence>
<dbReference type="SMR" id="A0A314KR05"/>
<keyword evidence="5" id="KW-0406">Ion transport</keyword>
<keyword evidence="4" id="KW-0375">Hydrogen ion transport</keyword>
<dbReference type="InterPro" id="IPR035968">
    <property type="entry name" value="ATP_synth_F1_ATPase_gsu"/>
</dbReference>
<dbReference type="GO" id="GO:0046933">
    <property type="term" value="F:proton-transporting ATP synthase activity, rotational mechanism"/>
    <property type="evidence" value="ECO:0007669"/>
    <property type="project" value="InterPro"/>
</dbReference>
<evidence type="ECO:0000256" key="9">
    <source>
        <dbReference type="SAM" id="MobiDB-lite"/>
    </source>
</evidence>
<dbReference type="InterPro" id="IPR000131">
    <property type="entry name" value="ATP_synth_F1_gsu"/>
</dbReference>